<keyword evidence="4" id="KW-1185">Reference proteome</keyword>
<dbReference type="AlphaFoldDB" id="A0A934SZI1"/>
<dbReference type="PANTHER" id="PTHR46268:SF15">
    <property type="entry name" value="UNIVERSAL STRESS PROTEIN HP_0031"/>
    <property type="match status" value="1"/>
</dbReference>
<dbReference type="SUPFAM" id="SSF52402">
    <property type="entry name" value="Adenine nucleotide alpha hydrolases-like"/>
    <property type="match status" value="1"/>
</dbReference>
<dbReference type="RefSeq" id="WP_200592354.1">
    <property type="nucleotide sequence ID" value="NZ_JAEPBG010000005.1"/>
</dbReference>
<dbReference type="EMBL" id="JAEPBG010000005">
    <property type="protein sequence ID" value="MBK4735569.1"/>
    <property type="molecule type" value="Genomic_DNA"/>
</dbReference>
<evidence type="ECO:0000313" key="4">
    <source>
        <dbReference type="Proteomes" id="UP000622890"/>
    </source>
</evidence>
<reference evidence="3" key="1">
    <citation type="submission" date="2021-01" db="EMBL/GenBank/DDBJ databases">
        <title>Genome sequence of strain Noviherbaspirillum sp. DKR-6.</title>
        <authorList>
            <person name="Chaudhary D.K."/>
        </authorList>
    </citation>
    <scope>NUCLEOTIDE SEQUENCE</scope>
    <source>
        <strain evidence="3">DKR-6</strain>
    </source>
</reference>
<dbReference type="Gene3D" id="3.40.50.620">
    <property type="entry name" value="HUPs"/>
    <property type="match status" value="1"/>
</dbReference>
<comment type="caution">
    <text evidence="3">The sequence shown here is derived from an EMBL/GenBank/DDBJ whole genome shotgun (WGS) entry which is preliminary data.</text>
</comment>
<organism evidence="3 4">
    <name type="scientific">Noviherbaspirillum pedocola</name>
    <dbReference type="NCBI Taxonomy" id="2801341"/>
    <lineage>
        <taxon>Bacteria</taxon>
        <taxon>Pseudomonadati</taxon>
        <taxon>Pseudomonadota</taxon>
        <taxon>Betaproteobacteria</taxon>
        <taxon>Burkholderiales</taxon>
        <taxon>Oxalobacteraceae</taxon>
        <taxon>Noviherbaspirillum</taxon>
    </lineage>
</organism>
<dbReference type="InterPro" id="IPR006015">
    <property type="entry name" value="Universal_stress_UspA"/>
</dbReference>
<evidence type="ECO:0000256" key="1">
    <source>
        <dbReference type="ARBA" id="ARBA00008791"/>
    </source>
</evidence>
<dbReference type="PRINTS" id="PR01438">
    <property type="entry name" value="UNVRSLSTRESS"/>
</dbReference>
<gene>
    <name evidence="3" type="ORF">JJB74_13180</name>
</gene>
<accession>A0A934SZI1</accession>
<dbReference type="InterPro" id="IPR006016">
    <property type="entry name" value="UspA"/>
</dbReference>
<dbReference type="CDD" id="cd00293">
    <property type="entry name" value="USP-like"/>
    <property type="match status" value="1"/>
</dbReference>
<protein>
    <submittedName>
        <fullName evidence="3">Universal stress protein</fullName>
    </submittedName>
</protein>
<feature type="domain" description="UspA" evidence="2">
    <location>
        <begin position="1"/>
        <end position="145"/>
    </location>
</feature>
<dbReference type="Proteomes" id="UP000622890">
    <property type="component" value="Unassembled WGS sequence"/>
</dbReference>
<sequence>MFTHFLVPTDGSPLSAKAIAAAVELAKKTGARLTVLSVAEPYPYSALSEGAFMPDQTEYEAKMRQVAQRAVDDAATVARAAQVSCETRVAESFSPSEEIARVAGELGCDAIFMASHGRKGINRLFVGSETQKVLAHTNLPVMVFR</sequence>
<name>A0A934SZI1_9BURK</name>
<dbReference type="Pfam" id="PF00582">
    <property type="entry name" value="Usp"/>
    <property type="match status" value="1"/>
</dbReference>
<dbReference type="InterPro" id="IPR014729">
    <property type="entry name" value="Rossmann-like_a/b/a_fold"/>
</dbReference>
<comment type="similarity">
    <text evidence="1">Belongs to the universal stress protein A family.</text>
</comment>
<proteinExistence type="inferred from homology"/>
<evidence type="ECO:0000259" key="2">
    <source>
        <dbReference type="Pfam" id="PF00582"/>
    </source>
</evidence>
<evidence type="ECO:0000313" key="3">
    <source>
        <dbReference type="EMBL" id="MBK4735569.1"/>
    </source>
</evidence>
<dbReference type="PANTHER" id="PTHR46268">
    <property type="entry name" value="STRESS RESPONSE PROTEIN NHAX"/>
    <property type="match status" value="1"/>
</dbReference>